<evidence type="ECO:0000313" key="3">
    <source>
        <dbReference type="EMBL" id="MCB7388717.1"/>
    </source>
</evidence>
<feature type="domain" description="DUF1266" evidence="2">
    <location>
        <begin position="144"/>
        <end position="252"/>
    </location>
</feature>
<comment type="caution">
    <text evidence="3">The sequence shown here is derived from an EMBL/GenBank/DDBJ whole genome shotgun (WGS) entry which is preliminary data.</text>
</comment>
<evidence type="ECO:0000259" key="2">
    <source>
        <dbReference type="Pfam" id="PF06889"/>
    </source>
</evidence>
<dbReference type="EMBL" id="JAJCIS010000014">
    <property type="protein sequence ID" value="MCB7388717.1"/>
    <property type="molecule type" value="Genomic_DNA"/>
</dbReference>
<protein>
    <submittedName>
        <fullName evidence="3">DUF1266 domain-containing protein</fullName>
    </submittedName>
</protein>
<dbReference type="RefSeq" id="WP_066732914.1">
    <property type="nucleotide sequence ID" value="NZ_JAJCIQ010000014.1"/>
</dbReference>
<organism evidence="3 4">
    <name type="scientific">Bariatricus massiliensis</name>
    <dbReference type="NCBI Taxonomy" id="1745713"/>
    <lineage>
        <taxon>Bacteria</taxon>
        <taxon>Bacillati</taxon>
        <taxon>Bacillota</taxon>
        <taxon>Clostridia</taxon>
        <taxon>Lachnospirales</taxon>
        <taxon>Lachnospiraceae</taxon>
        <taxon>Bariatricus</taxon>
    </lineage>
</organism>
<proteinExistence type="predicted"/>
<sequence>MNIEKYRKAVENIHAPEELKKTTIQRMRKTTKNERRTLRYIGIPAAACLLLFAGGYFVLHNSSSGIEPVPGRNTKIGEINTHTAKDEIAVEGKEMDVNSDTVQWFCSAYAIYTQFNKKDLGIVGGLGKENEHLIPSIRKALLIGWEIKNRESAIEGTDWLVSEGHRTKYRVLAAEMQEKGLLEMSEEELKKGTSASDIPLYRQIAISRAWRAFGEKGIDAWDYCRALQVLGDCYQAGYINLEECLDCSLVIAKTL</sequence>
<dbReference type="Proteomes" id="UP001299546">
    <property type="component" value="Unassembled WGS sequence"/>
</dbReference>
<keyword evidence="1" id="KW-1133">Transmembrane helix</keyword>
<keyword evidence="4" id="KW-1185">Reference proteome</keyword>
<evidence type="ECO:0000256" key="1">
    <source>
        <dbReference type="SAM" id="Phobius"/>
    </source>
</evidence>
<name>A0ABS8DJV0_9FIRM</name>
<accession>A0ABS8DJV0</accession>
<dbReference type="Pfam" id="PF06889">
    <property type="entry name" value="DUF1266"/>
    <property type="match status" value="1"/>
</dbReference>
<reference evidence="3 4" key="1">
    <citation type="submission" date="2021-10" db="EMBL/GenBank/DDBJ databases">
        <title>Collection of gut derived symbiotic bacterial strains cultured from healthy donors.</title>
        <authorList>
            <person name="Lin H."/>
            <person name="Littmann E."/>
            <person name="Kohout C."/>
            <person name="Pamer E.G."/>
        </authorList>
    </citation>
    <scope>NUCLEOTIDE SEQUENCE [LARGE SCALE GENOMIC DNA]</scope>
    <source>
        <strain evidence="3 4">DFI.1.165</strain>
    </source>
</reference>
<dbReference type="InterPro" id="IPR009677">
    <property type="entry name" value="DUF1266"/>
</dbReference>
<feature type="transmembrane region" description="Helical" evidence="1">
    <location>
        <begin position="37"/>
        <end position="59"/>
    </location>
</feature>
<keyword evidence="1" id="KW-0812">Transmembrane</keyword>
<evidence type="ECO:0000313" key="4">
    <source>
        <dbReference type="Proteomes" id="UP001299546"/>
    </source>
</evidence>
<gene>
    <name evidence="3" type="ORF">LIZ65_15620</name>
</gene>
<keyword evidence="1" id="KW-0472">Membrane</keyword>